<name>A0A5E7E1W6_PSEFL</name>
<dbReference type="OrthoDB" id="9806359at2"/>
<gene>
    <name evidence="3" type="primary">yihS</name>
    <name evidence="3" type="ORF">PS723_03834</name>
</gene>
<dbReference type="Proteomes" id="UP000379480">
    <property type="component" value="Unassembled WGS sequence"/>
</dbReference>
<proteinExistence type="inferred from homology"/>
<dbReference type="PANTHER" id="PTHR15108">
    <property type="entry name" value="N-ACYLGLUCOSAMINE-2-EPIMERASE"/>
    <property type="match status" value="1"/>
</dbReference>
<dbReference type="EC" id="5.3.1.31" evidence="3"/>
<evidence type="ECO:0000256" key="2">
    <source>
        <dbReference type="ARBA" id="ARBA00023235"/>
    </source>
</evidence>
<dbReference type="AlphaFoldDB" id="A0A5E7E1W6"/>
<evidence type="ECO:0000313" key="4">
    <source>
        <dbReference type="Proteomes" id="UP000379480"/>
    </source>
</evidence>
<sequence length="419" mass="46739">MDTTPATFSSWLNAPAHHAWLAAEGQRLLEFAKASKVAEGFGNLDYLGCLPVNAQAETMNTARMTHSFAMAHIQGIPGFAELVDHGIAALNGPLRDTEHGGWYAAPFHRDGNTDKAAYLHAFIALAASSARVAGRPGAQALLAEAIKMIDEHFWSEEEGAMGESFNRDWRLEEAYRGANSNMHATEAFLALADVTQDNRWLDRALRVVERVIHTHAAANEFLVIEHFDRHWQPLREYNQDNPADGFRPYGTTPGHGFEWARLVLHLEAARNAAGLVTPEWLLGDAQKLFENNCLHGWEVDGAPGIVYTLDWDNHPVVRQRLHWTHAEASAAASALLKRTGKQRYETWYRCFWEFSESRLIDRVNGSWHHELDPQNRPSADIWAGKPDLYHAWQAVLLPRLPLAPSMATALAQLAASAAV</sequence>
<reference evidence="3 4" key="1">
    <citation type="submission" date="2019-09" db="EMBL/GenBank/DDBJ databases">
        <authorList>
            <person name="Chandra G."/>
            <person name="Truman W A."/>
        </authorList>
    </citation>
    <scope>NUCLEOTIDE SEQUENCE [LARGE SCALE GENOMIC DNA]</scope>
    <source>
        <strain evidence="3">PS723</strain>
    </source>
</reference>
<dbReference type="RefSeq" id="WP_150805185.1">
    <property type="nucleotide sequence ID" value="NZ_CABVHY010000019.1"/>
</dbReference>
<dbReference type="InterPro" id="IPR012341">
    <property type="entry name" value="6hp_glycosidase-like_sf"/>
</dbReference>
<dbReference type="GO" id="GO:0005975">
    <property type="term" value="P:carbohydrate metabolic process"/>
    <property type="evidence" value="ECO:0007669"/>
    <property type="project" value="InterPro"/>
</dbReference>
<dbReference type="InterPro" id="IPR010819">
    <property type="entry name" value="AGE/CE"/>
</dbReference>
<evidence type="ECO:0000256" key="1">
    <source>
        <dbReference type="ARBA" id="ARBA00008558"/>
    </source>
</evidence>
<dbReference type="EMBL" id="CABVHY010000019">
    <property type="protein sequence ID" value="VVO16272.1"/>
    <property type="molecule type" value="Genomic_DNA"/>
</dbReference>
<organism evidence="3 4">
    <name type="scientific">Pseudomonas fluorescens</name>
    <dbReference type="NCBI Taxonomy" id="294"/>
    <lineage>
        <taxon>Bacteria</taxon>
        <taxon>Pseudomonadati</taxon>
        <taxon>Pseudomonadota</taxon>
        <taxon>Gammaproteobacteria</taxon>
        <taxon>Pseudomonadales</taxon>
        <taxon>Pseudomonadaceae</taxon>
        <taxon>Pseudomonas</taxon>
    </lineage>
</organism>
<dbReference type="Gene3D" id="1.50.10.10">
    <property type="match status" value="1"/>
</dbReference>
<evidence type="ECO:0000313" key="3">
    <source>
        <dbReference type="EMBL" id="VVO16272.1"/>
    </source>
</evidence>
<protein>
    <submittedName>
        <fullName evidence="3">Sulfoquinovose isomerase</fullName>
        <ecNumber evidence="3">5.3.1.31</ecNumber>
    </submittedName>
</protein>
<accession>A0A5E7E1W6</accession>
<dbReference type="GO" id="GO:0061593">
    <property type="term" value="F:sulfoquinovose isomerase activity"/>
    <property type="evidence" value="ECO:0007669"/>
    <property type="project" value="UniProtKB-EC"/>
</dbReference>
<dbReference type="SUPFAM" id="SSF48208">
    <property type="entry name" value="Six-hairpin glycosidases"/>
    <property type="match status" value="1"/>
</dbReference>
<dbReference type="InterPro" id="IPR008928">
    <property type="entry name" value="6-hairpin_glycosidase_sf"/>
</dbReference>
<comment type="similarity">
    <text evidence="1">Belongs to the N-acylglucosamine 2-epimerase family.</text>
</comment>
<dbReference type="Pfam" id="PF07221">
    <property type="entry name" value="GlcNAc_2-epim"/>
    <property type="match status" value="1"/>
</dbReference>
<keyword evidence="2 3" id="KW-0413">Isomerase</keyword>